<dbReference type="SUPFAM" id="SSF63882">
    <property type="entry name" value="MoeA N-terminal region -like"/>
    <property type="match status" value="1"/>
</dbReference>
<dbReference type="Pfam" id="PF03454">
    <property type="entry name" value="MoeA_C"/>
    <property type="match status" value="1"/>
</dbReference>
<evidence type="ECO:0000259" key="10">
    <source>
        <dbReference type="SMART" id="SM00852"/>
    </source>
</evidence>
<dbReference type="InterPro" id="IPR036688">
    <property type="entry name" value="MoeA_C_domain_IV_sf"/>
</dbReference>
<dbReference type="RefSeq" id="WP_092723218.1">
    <property type="nucleotide sequence ID" value="NZ_FNGW01000002.1"/>
</dbReference>
<evidence type="ECO:0000313" key="12">
    <source>
        <dbReference type="Proteomes" id="UP000199068"/>
    </source>
</evidence>
<dbReference type="Proteomes" id="UP000199068">
    <property type="component" value="Unassembled WGS sequence"/>
</dbReference>
<evidence type="ECO:0000256" key="2">
    <source>
        <dbReference type="ARBA" id="ARBA00005046"/>
    </source>
</evidence>
<dbReference type="UniPathway" id="UPA00344"/>
<keyword evidence="12" id="KW-1185">Reference proteome</keyword>
<reference evidence="11 12" key="1">
    <citation type="submission" date="2016-10" db="EMBL/GenBank/DDBJ databases">
        <authorList>
            <person name="de Groot N.N."/>
        </authorList>
    </citation>
    <scope>NUCLEOTIDE SEQUENCE [LARGE SCALE GENOMIC DNA]</scope>
    <source>
        <strain evidence="11 12">DSM 797</strain>
    </source>
</reference>
<protein>
    <recommendedName>
        <fullName evidence="5 9">Molybdopterin molybdenumtransferase</fullName>
        <ecNumber evidence="4 9">2.10.1.1</ecNumber>
    </recommendedName>
</protein>
<dbReference type="AlphaFoldDB" id="A0A1G9KLW6"/>
<dbReference type="PANTHER" id="PTHR10192:SF5">
    <property type="entry name" value="GEPHYRIN"/>
    <property type="match status" value="1"/>
</dbReference>
<comment type="catalytic activity">
    <reaction evidence="8">
        <text>adenylyl-molybdopterin + molybdate = Mo-molybdopterin + AMP + H(+)</text>
        <dbReference type="Rhea" id="RHEA:35047"/>
        <dbReference type="ChEBI" id="CHEBI:15378"/>
        <dbReference type="ChEBI" id="CHEBI:36264"/>
        <dbReference type="ChEBI" id="CHEBI:62727"/>
        <dbReference type="ChEBI" id="CHEBI:71302"/>
        <dbReference type="ChEBI" id="CHEBI:456215"/>
        <dbReference type="EC" id="2.10.1.1"/>
    </reaction>
</comment>
<dbReference type="GO" id="GO:0046872">
    <property type="term" value="F:metal ion binding"/>
    <property type="evidence" value="ECO:0007669"/>
    <property type="project" value="UniProtKB-UniRule"/>
</dbReference>
<evidence type="ECO:0000313" key="11">
    <source>
        <dbReference type="EMBL" id="SDL50721.1"/>
    </source>
</evidence>
<evidence type="ECO:0000256" key="8">
    <source>
        <dbReference type="ARBA" id="ARBA00047317"/>
    </source>
</evidence>
<comment type="function">
    <text evidence="1 9">Catalyzes the insertion of molybdate into adenylated molybdopterin with the concomitant release of AMP.</text>
</comment>
<dbReference type="Pfam" id="PF03453">
    <property type="entry name" value="MoeA_N"/>
    <property type="match status" value="1"/>
</dbReference>
<accession>A0A1G9KLW6</accession>
<evidence type="ECO:0000256" key="1">
    <source>
        <dbReference type="ARBA" id="ARBA00002901"/>
    </source>
</evidence>
<dbReference type="Gene3D" id="2.170.190.11">
    <property type="entry name" value="Molybdopterin biosynthesis moea protein, domain 3"/>
    <property type="match status" value="1"/>
</dbReference>
<evidence type="ECO:0000256" key="4">
    <source>
        <dbReference type="ARBA" id="ARBA00013269"/>
    </source>
</evidence>
<dbReference type="InterPro" id="IPR005111">
    <property type="entry name" value="MoeA_C_domain_IV"/>
</dbReference>
<dbReference type="InterPro" id="IPR036425">
    <property type="entry name" value="MoaB/Mog-like_dom_sf"/>
</dbReference>
<dbReference type="GO" id="GO:0061599">
    <property type="term" value="F:molybdopterin molybdotransferase activity"/>
    <property type="evidence" value="ECO:0007669"/>
    <property type="project" value="UniProtKB-UniRule"/>
</dbReference>
<comment type="pathway">
    <text evidence="2 9">Cofactor biosynthesis; molybdopterin biosynthesis.</text>
</comment>
<feature type="domain" description="MoaB/Mog" evidence="10">
    <location>
        <begin position="186"/>
        <end position="325"/>
    </location>
</feature>
<sequence>MKLFDVVNVEDALSIIKSTFIQDLKVESVNLVDSFNRYLAKDIVSDINVPHFRKSTVDGYAVRFEDVISASTSNPTKLKLLGESQMGQVCKFDLDEDECVYVPTGAMIPLNAHGVIMMEYCDKLNDKEVYVQKNTLFNENIVEVGEDIKEDEILYKKGHLINERDLGVLAGANIKDVLVYKDLVVGIISTGDEILNINEEINDAKIKDINAYILYGQFKKMNLNPKIYPPVKDNLEDIINLMKQAINECDIVLISGGSSVGKKDETLKAIESFKNSKVFVEGIALKPGKPTIISSVENKLVVGLPGHPLSCAFVVESLIKPYINSLFECKEDKYIICEFEYNYHKSKGREEVLAVNIKNENNKVICMPIFSKSSTIKQFAKCDGYIRINRELEGVNKGDLVKVYLF</sequence>
<dbReference type="STRING" id="1121325.SAMN04515677_102200"/>
<dbReference type="InterPro" id="IPR005110">
    <property type="entry name" value="MoeA_linker/N"/>
</dbReference>
<comment type="cofactor">
    <cofactor evidence="9">
        <name>Mg(2+)</name>
        <dbReference type="ChEBI" id="CHEBI:18420"/>
    </cofactor>
</comment>
<organism evidence="11 12">
    <name type="scientific">Romboutsia lituseburensis DSM 797</name>
    <dbReference type="NCBI Taxonomy" id="1121325"/>
    <lineage>
        <taxon>Bacteria</taxon>
        <taxon>Bacillati</taxon>
        <taxon>Bacillota</taxon>
        <taxon>Clostridia</taxon>
        <taxon>Peptostreptococcales</taxon>
        <taxon>Peptostreptococcaceae</taxon>
        <taxon>Romboutsia</taxon>
    </lineage>
</organism>
<keyword evidence="9 11" id="KW-0808">Transferase</keyword>
<dbReference type="SMART" id="SM00852">
    <property type="entry name" value="MoCF_biosynth"/>
    <property type="match status" value="1"/>
</dbReference>
<dbReference type="CDD" id="cd00887">
    <property type="entry name" value="MoeA"/>
    <property type="match status" value="1"/>
</dbReference>
<name>A0A1G9KLW6_9FIRM</name>
<dbReference type="PANTHER" id="PTHR10192">
    <property type="entry name" value="MOLYBDOPTERIN BIOSYNTHESIS PROTEIN"/>
    <property type="match status" value="1"/>
</dbReference>
<dbReference type="EC" id="2.10.1.1" evidence="4 9"/>
<proteinExistence type="inferred from homology"/>
<evidence type="ECO:0000256" key="9">
    <source>
        <dbReference type="RuleBase" id="RU365090"/>
    </source>
</evidence>
<keyword evidence="9" id="KW-0479">Metal-binding</keyword>
<dbReference type="InterPro" id="IPR001453">
    <property type="entry name" value="MoaB/Mog_dom"/>
</dbReference>
<evidence type="ECO:0000256" key="7">
    <source>
        <dbReference type="ARBA" id="ARBA00023150"/>
    </source>
</evidence>
<dbReference type="InterPro" id="IPR038987">
    <property type="entry name" value="MoeA-like"/>
</dbReference>
<dbReference type="NCBIfam" id="TIGR00177">
    <property type="entry name" value="molyb_syn"/>
    <property type="match status" value="1"/>
</dbReference>
<dbReference type="GO" id="GO:0005829">
    <property type="term" value="C:cytosol"/>
    <property type="evidence" value="ECO:0007669"/>
    <property type="project" value="TreeGrafter"/>
</dbReference>
<dbReference type="Pfam" id="PF00994">
    <property type="entry name" value="MoCF_biosynth"/>
    <property type="match status" value="1"/>
</dbReference>
<comment type="similarity">
    <text evidence="3 9">Belongs to the MoeA family.</text>
</comment>
<dbReference type="Gene3D" id="3.40.980.10">
    <property type="entry name" value="MoaB/Mog-like domain"/>
    <property type="match status" value="1"/>
</dbReference>
<keyword evidence="7 9" id="KW-0501">Molybdenum cofactor biosynthesis</keyword>
<dbReference type="Gene3D" id="2.40.340.10">
    <property type="entry name" value="MoeA, C-terminal, domain IV"/>
    <property type="match status" value="1"/>
</dbReference>
<dbReference type="Gene3D" id="3.90.105.10">
    <property type="entry name" value="Molybdopterin biosynthesis moea protein, domain 2"/>
    <property type="match status" value="1"/>
</dbReference>
<dbReference type="InterPro" id="IPR036135">
    <property type="entry name" value="MoeA_linker/N_sf"/>
</dbReference>
<dbReference type="SUPFAM" id="SSF63867">
    <property type="entry name" value="MoeA C-terminal domain-like"/>
    <property type="match status" value="1"/>
</dbReference>
<dbReference type="SUPFAM" id="SSF53218">
    <property type="entry name" value="Molybdenum cofactor biosynthesis proteins"/>
    <property type="match status" value="1"/>
</dbReference>
<dbReference type="EMBL" id="FNGW01000002">
    <property type="protein sequence ID" value="SDL50721.1"/>
    <property type="molecule type" value="Genomic_DNA"/>
</dbReference>
<gene>
    <name evidence="11" type="ORF">SAMN04515677_102200</name>
</gene>
<keyword evidence="9" id="KW-0460">Magnesium</keyword>
<evidence type="ECO:0000256" key="6">
    <source>
        <dbReference type="ARBA" id="ARBA00022505"/>
    </source>
</evidence>
<evidence type="ECO:0000256" key="3">
    <source>
        <dbReference type="ARBA" id="ARBA00010763"/>
    </source>
</evidence>
<evidence type="ECO:0000256" key="5">
    <source>
        <dbReference type="ARBA" id="ARBA00021108"/>
    </source>
</evidence>
<keyword evidence="6 9" id="KW-0500">Molybdenum</keyword>
<dbReference type="GO" id="GO:0006777">
    <property type="term" value="P:Mo-molybdopterin cofactor biosynthetic process"/>
    <property type="evidence" value="ECO:0007669"/>
    <property type="project" value="UniProtKB-UniRule"/>
</dbReference>